<dbReference type="RefSeq" id="WP_143075525.1">
    <property type="nucleotide sequence ID" value="NZ_FORX01000002.1"/>
</dbReference>
<gene>
    <name evidence="1" type="ORF">SAMN04488082_102351</name>
</gene>
<evidence type="ECO:0008006" key="3">
    <source>
        <dbReference type="Google" id="ProtNLM"/>
    </source>
</evidence>
<dbReference type="EMBL" id="FORX01000002">
    <property type="protein sequence ID" value="SFJ33870.1"/>
    <property type="molecule type" value="Genomic_DNA"/>
</dbReference>
<dbReference type="AlphaFoldDB" id="A0A1I3QJC0"/>
<dbReference type="Proteomes" id="UP000198635">
    <property type="component" value="Unassembled WGS sequence"/>
</dbReference>
<dbReference type="OrthoDB" id="5469096at2"/>
<protein>
    <recommendedName>
        <fullName evidence="3">Replication restart DNA helicase PriA</fullName>
    </recommendedName>
</protein>
<sequence>MTGHLSHQCPQCGAPVALEETDRIFSCPFCQVRLFIHSSGPFEYRLKPRISHPGTLIHVPYWRFRGNAFVLGPQNTQHKILDSNLLAVDNPALPPSLGLRAQAMELSFVEPTTEGLFLPPTIPSADFKSRLLRALPGLPAQRGPKLTACVGDNLSLVYQPVFQSHELVDAITGEHLGPASIDPSEAQKAPGNLKFSSTLCPKCGWDLIGDRQSLVQTCPHCDTAWEPGPEGGQPITPHFLHTQEKPDIYLPFWNLSVQARGFRLQTWADLIRLTNLPRALLPWMESTAFSFRVPAFKIRPGLFLNLSAQVSLYQPEAPALEILPRTPLHPVTLPREEAFQALPVVLGRLAPARKNLFPKIQGGSLRAGEASIEYLPFVEGPREFVQPEMNMAIQKNALFWSTTL</sequence>
<organism evidence="1 2">
    <name type="scientific">Desulfomicrobium apsheronum</name>
    <dbReference type="NCBI Taxonomy" id="52560"/>
    <lineage>
        <taxon>Bacteria</taxon>
        <taxon>Pseudomonadati</taxon>
        <taxon>Thermodesulfobacteriota</taxon>
        <taxon>Desulfovibrionia</taxon>
        <taxon>Desulfovibrionales</taxon>
        <taxon>Desulfomicrobiaceae</taxon>
        <taxon>Desulfomicrobium</taxon>
    </lineage>
</organism>
<evidence type="ECO:0000313" key="1">
    <source>
        <dbReference type="EMBL" id="SFJ33870.1"/>
    </source>
</evidence>
<accession>A0A1I3QJC0</accession>
<name>A0A1I3QJC0_9BACT</name>
<reference evidence="2" key="1">
    <citation type="submission" date="2016-10" db="EMBL/GenBank/DDBJ databases">
        <authorList>
            <person name="Varghese N."/>
            <person name="Submissions S."/>
        </authorList>
    </citation>
    <scope>NUCLEOTIDE SEQUENCE [LARGE SCALE GENOMIC DNA]</scope>
    <source>
        <strain evidence="2">DSM 5918</strain>
    </source>
</reference>
<evidence type="ECO:0000313" key="2">
    <source>
        <dbReference type="Proteomes" id="UP000198635"/>
    </source>
</evidence>
<dbReference type="STRING" id="52560.SAMN04488082_102351"/>
<proteinExistence type="predicted"/>
<keyword evidence="2" id="KW-1185">Reference proteome</keyword>